<keyword evidence="5 7" id="KW-1133">Transmembrane helix</keyword>
<protein>
    <recommendedName>
        <fullName evidence="8">Amino acid transporter transmembrane domain-containing protein</fullName>
    </recommendedName>
</protein>
<feature type="transmembrane region" description="Helical" evidence="7">
    <location>
        <begin position="503"/>
        <end position="523"/>
    </location>
</feature>
<feature type="domain" description="Amino acid transporter transmembrane" evidence="8">
    <location>
        <begin position="266"/>
        <end position="586"/>
    </location>
</feature>
<keyword evidence="10" id="KW-1185">Reference proteome</keyword>
<evidence type="ECO:0000256" key="6">
    <source>
        <dbReference type="ARBA" id="ARBA00023136"/>
    </source>
</evidence>
<feature type="transmembrane region" description="Helical" evidence="7">
    <location>
        <begin position="529"/>
        <end position="548"/>
    </location>
</feature>
<feature type="transmembrane region" description="Helical" evidence="7">
    <location>
        <begin position="439"/>
        <end position="460"/>
    </location>
</feature>
<keyword evidence="2" id="KW-0813">Transport</keyword>
<dbReference type="Proteomes" id="UP000823749">
    <property type="component" value="Chromosome 11"/>
</dbReference>
<gene>
    <name evidence="9" type="ORF">RHGRI_032518</name>
</gene>
<dbReference type="EMBL" id="JACTNZ010000011">
    <property type="protein sequence ID" value="KAG5526261.1"/>
    <property type="molecule type" value="Genomic_DNA"/>
</dbReference>
<evidence type="ECO:0000256" key="3">
    <source>
        <dbReference type="ARBA" id="ARBA00022692"/>
    </source>
</evidence>
<feature type="transmembrane region" description="Helical" evidence="7">
    <location>
        <begin position="286"/>
        <end position="302"/>
    </location>
</feature>
<evidence type="ECO:0000256" key="2">
    <source>
        <dbReference type="ARBA" id="ARBA00022448"/>
    </source>
</evidence>
<evidence type="ECO:0000313" key="9">
    <source>
        <dbReference type="EMBL" id="KAG5526261.1"/>
    </source>
</evidence>
<dbReference type="PANTHER" id="PTHR48017">
    <property type="entry name" value="OS05G0424000 PROTEIN-RELATED"/>
    <property type="match status" value="1"/>
</dbReference>
<dbReference type="Pfam" id="PF01490">
    <property type="entry name" value="Aa_trans"/>
    <property type="match status" value="1"/>
</dbReference>
<dbReference type="AlphaFoldDB" id="A0AAV6ICA4"/>
<keyword evidence="3 7" id="KW-0812">Transmembrane</keyword>
<proteinExistence type="predicted"/>
<evidence type="ECO:0000256" key="4">
    <source>
        <dbReference type="ARBA" id="ARBA00022970"/>
    </source>
</evidence>
<comment type="caution">
    <text evidence="9">The sequence shown here is derived from an EMBL/GenBank/DDBJ whole genome shotgun (WGS) entry which is preliminary data.</text>
</comment>
<feature type="transmembrane region" description="Helical" evidence="7">
    <location>
        <begin position="209"/>
        <end position="228"/>
    </location>
</feature>
<organism evidence="9 10">
    <name type="scientific">Rhododendron griersonianum</name>
    <dbReference type="NCBI Taxonomy" id="479676"/>
    <lineage>
        <taxon>Eukaryota</taxon>
        <taxon>Viridiplantae</taxon>
        <taxon>Streptophyta</taxon>
        <taxon>Embryophyta</taxon>
        <taxon>Tracheophyta</taxon>
        <taxon>Spermatophyta</taxon>
        <taxon>Magnoliopsida</taxon>
        <taxon>eudicotyledons</taxon>
        <taxon>Gunneridae</taxon>
        <taxon>Pentapetalae</taxon>
        <taxon>asterids</taxon>
        <taxon>Ericales</taxon>
        <taxon>Ericaceae</taxon>
        <taxon>Ericoideae</taxon>
        <taxon>Rhodoreae</taxon>
        <taxon>Rhododendron</taxon>
    </lineage>
</organism>
<feature type="transmembrane region" description="Helical" evidence="7">
    <location>
        <begin position="183"/>
        <end position="203"/>
    </location>
</feature>
<feature type="transmembrane region" description="Helical" evidence="7">
    <location>
        <begin position="78"/>
        <end position="99"/>
    </location>
</feature>
<evidence type="ECO:0000313" key="10">
    <source>
        <dbReference type="Proteomes" id="UP000823749"/>
    </source>
</evidence>
<evidence type="ECO:0000256" key="1">
    <source>
        <dbReference type="ARBA" id="ARBA00004370"/>
    </source>
</evidence>
<sequence length="599" mass="66260">MSFTYSTIGLGLSIAKIVGGAHVKTSLTGVFVGDEVSSSQKIWSCFQAIGNIAFAYAYSLVLDTLKSSPPENTVMRKATLIGISISTMFYMLCGVLGYAAFGNNAPGNFLTGFGFYEPFWLVDFANLCIIVHLVGAYQVYGQPVYGFVESWCRKKWPQSGFIAREYPIPIPFGSTFNFNFLRLVWRTAYVIFTTVVATVFPFFNDFLGLMGAATFWPLTVYFPIEMYISQAQIRRFSPAWIYMQLLSMLCLIVSLLAAAGSIQGLIKAIKRSDCFHKHGHAAGCHTSNNLFMMIFGVIQIVLSQIPDINELSMLSIIAAVMSFTYSTIGLGLSIAKIAGGAHVKTSLTGVSVGDEVSGSQKIWSCFQALGNIAFAYAYSLVLDTLKSSPPANTVMRKATLIGILISTTFYMLCGVLGYAAFGNNAPGNFLTGFGFYEPFWLVDFANLCIIVHLVGAYQVYGQPVYGFVESWCRKKWPQSGFIAREYPIPIPFGSTFNFNFFRLVWRTAYVIFTTVVATMLPFFNDFLGLMGAATFWPLTVYFPIEMYISKAQIRRLSPTWIYMQLLSMLCLIVSLLAAAGSIQGLIKSVQTYKPFQSIS</sequence>
<feature type="transmembrane region" description="Helical" evidence="7">
    <location>
        <begin position="314"/>
        <end position="341"/>
    </location>
</feature>
<dbReference type="GO" id="GO:0016020">
    <property type="term" value="C:membrane"/>
    <property type="evidence" value="ECO:0007669"/>
    <property type="project" value="UniProtKB-SubCell"/>
</dbReference>
<reference evidence="9" key="1">
    <citation type="submission" date="2020-08" db="EMBL/GenBank/DDBJ databases">
        <title>Plant Genome Project.</title>
        <authorList>
            <person name="Zhang R.-G."/>
        </authorList>
    </citation>
    <scope>NUCLEOTIDE SEQUENCE</scope>
    <source>
        <strain evidence="9">WSP0</strain>
        <tissue evidence="9">Leaf</tissue>
    </source>
</reference>
<name>A0AAV6ICA4_9ERIC</name>
<accession>A0AAV6ICA4</accession>
<keyword evidence="4" id="KW-0029">Amino-acid transport</keyword>
<evidence type="ECO:0000256" key="5">
    <source>
        <dbReference type="ARBA" id="ARBA00022989"/>
    </source>
</evidence>
<comment type="subcellular location">
    <subcellularLocation>
        <location evidence="1">Membrane</location>
    </subcellularLocation>
</comment>
<dbReference type="InterPro" id="IPR013057">
    <property type="entry name" value="AA_transpt_TM"/>
</dbReference>
<feature type="transmembrane region" description="Helical" evidence="7">
    <location>
        <begin position="240"/>
        <end position="266"/>
    </location>
</feature>
<keyword evidence="6 7" id="KW-0472">Membrane</keyword>
<dbReference type="GO" id="GO:0006865">
    <property type="term" value="P:amino acid transport"/>
    <property type="evidence" value="ECO:0007669"/>
    <property type="project" value="UniProtKB-KW"/>
</dbReference>
<evidence type="ECO:0000256" key="7">
    <source>
        <dbReference type="SAM" id="Phobius"/>
    </source>
</evidence>
<evidence type="ECO:0000259" key="8">
    <source>
        <dbReference type="Pfam" id="PF01490"/>
    </source>
</evidence>
<feature type="transmembrane region" description="Helical" evidence="7">
    <location>
        <begin position="398"/>
        <end position="419"/>
    </location>
</feature>
<feature type="transmembrane region" description="Helical" evidence="7">
    <location>
        <begin position="560"/>
        <end position="586"/>
    </location>
</feature>